<dbReference type="RefSeq" id="WP_099519949.1">
    <property type="nucleotide sequence ID" value="NZ_CP016808.1"/>
</dbReference>
<proteinExistence type="predicted"/>
<dbReference type="AlphaFoldDB" id="A0A1B2DMF7"/>
<keyword evidence="1" id="KW-1133">Transmembrane helix</keyword>
<evidence type="ECO:0008006" key="3">
    <source>
        <dbReference type="Google" id="ProtNLM"/>
    </source>
</evidence>
<reference evidence="2" key="1">
    <citation type="submission" date="2016-08" db="EMBL/GenBank/DDBJ databases">
        <title>Complete Genome Seqeunce of Paenibacillus sp. BIHB 4019 from tea rhizoplane.</title>
        <authorList>
            <person name="Thakur R."/>
            <person name="Swarnkar M.K."/>
            <person name="Gulati A."/>
        </authorList>
    </citation>
    <scope>NUCLEOTIDE SEQUENCE [LARGE SCALE GENOMIC DNA]</scope>
    <source>
        <strain evidence="2">BIHB4019</strain>
    </source>
</reference>
<keyword evidence="1" id="KW-0812">Transmembrane</keyword>
<gene>
    <name evidence="2" type="ORF">BBD42_22200</name>
</gene>
<protein>
    <recommendedName>
        <fullName evidence="3">Zinc-finger domain-containing protein</fullName>
    </recommendedName>
</protein>
<accession>A0A1B2DMF7</accession>
<organism evidence="2">
    <name type="scientific">Paenibacillus sp. BIHB 4019</name>
    <dbReference type="NCBI Taxonomy" id="1870819"/>
    <lineage>
        <taxon>Bacteria</taxon>
        <taxon>Bacillati</taxon>
        <taxon>Bacillota</taxon>
        <taxon>Bacilli</taxon>
        <taxon>Bacillales</taxon>
        <taxon>Paenibacillaceae</taxon>
        <taxon>Paenibacillus</taxon>
    </lineage>
</organism>
<feature type="transmembrane region" description="Helical" evidence="1">
    <location>
        <begin position="176"/>
        <end position="195"/>
    </location>
</feature>
<sequence length="200" mass="22717">MKCEDVQHKLHICWELPEEDPQRQEMEAHLLDCEHCMEQLRLWEESEELIRCIAEDDSVQLPPMDHVTRGVMDRIYAEDSWLMPVTHKSYQFSPSFRRNVALIVAGCMAMFVCALVFFVVGNETSTSPDQLAQLTGFMDTANASGSGLVISAEYEVPVASISDPFVLKVVPAFPQYWVALSLLGMVMTLLMLNWLSRTRS</sequence>
<keyword evidence="1" id="KW-0472">Membrane</keyword>
<dbReference type="EMBL" id="CP016808">
    <property type="protein sequence ID" value="ANY68886.1"/>
    <property type="molecule type" value="Genomic_DNA"/>
</dbReference>
<evidence type="ECO:0000313" key="2">
    <source>
        <dbReference type="EMBL" id="ANY68886.1"/>
    </source>
</evidence>
<name>A0A1B2DMF7_9BACL</name>
<feature type="transmembrane region" description="Helical" evidence="1">
    <location>
        <begin position="100"/>
        <end position="120"/>
    </location>
</feature>
<evidence type="ECO:0000256" key="1">
    <source>
        <dbReference type="SAM" id="Phobius"/>
    </source>
</evidence>